<proteinExistence type="inferred from homology"/>
<keyword evidence="10" id="KW-1185">Reference proteome</keyword>
<evidence type="ECO:0000259" key="8">
    <source>
        <dbReference type="Pfam" id="PF11890"/>
    </source>
</evidence>
<feature type="binding site" evidence="5">
    <location>
        <position position="232"/>
    </location>
    <ligand>
        <name>NAD(+)</name>
        <dbReference type="ChEBI" id="CHEBI:57540"/>
    </ligand>
</feature>
<dbReference type="Pfam" id="PF00389">
    <property type="entry name" value="2-Hacid_dh"/>
    <property type="match status" value="1"/>
</dbReference>
<dbReference type="SUPFAM" id="SSF52283">
    <property type="entry name" value="Formate/glycerate dehydrogenase catalytic domain-like"/>
    <property type="match status" value="1"/>
</dbReference>
<dbReference type="EC" id="1.1.1.290" evidence="5"/>
<dbReference type="InterPro" id="IPR006139">
    <property type="entry name" value="D-isomer_2_OHA_DH_cat_dom"/>
</dbReference>
<feature type="binding site" evidence="5">
    <location>
        <position position="67"/>
    </location>
    <ligand>
        <name>substrate</name>
    </ligand>
</feature>
<feature type="active site" evidence="5">
    <location>
        <position position="208"/>
    </location>
</feature>
<gene>
    <name evidence="5 9" type="primary">pdxB</name>
    <name evidence="9" type="ORF">NCTC13093_01677</name>
</gene>
<comment type="catalytic activity">
    <reaction evidence="5">
        <text>4-phospho-D-erythronate + NAD(+) = (R)-3-hydroxy-2-oxo-4-phosphooxybutanoate + NADH + H(+)</text>
        <dbReference type="Rhea" id="RHEA:18829"/>
        <dbReference type="ChEBI" id="CHEBI:15378"/>
        <dbReference type="ChEBI" id="CHEBI:57540"/>
        <dbReference type="ChEBI" id="CHEBI:57945"/>
        <dbReference type="ChEBI" id="CHEBI:58538"/>
        <dbReference type="ChEBI" id="CHEBI:58766"/>
        <dbReference type="EC" id="1.1.1.290"/>
    </reaction>
</comment>
<comment type="subcellular location">
    <subcellularLocation>
        <location evidence="5">Cytoplasm</location>
    </subcellularLocation>
</comment>
<dbReference type="GO" id="GO:0046983">
    <property type="term" value="F:protein dimerization activity"/>
    <property type="evidence" value="ECO:0007669"/>
    <property type="project" value="InterPro"/>
</dbReference>
<evidence type="ECO:0000313" key="9">
    <source>
        <dbReference type="EMBL" id="SPT70268.1"/>
    </source>
</evidence>
<comment type="similarity">
    <text evidence="5">Belongs to the D-isomer specific 2-hydroxyacid dehydrogenase family. PdxB subfamily.</text>
</comment>
<feature type="binding site" evidence="5">
    <location>
        <position position="45"/>
    </location>
    <ligand>
        <name>substrate</name>
    </ligand>
</feature>
<evidence type="ECO:0000256" key="5">
    <source>
        <dbReference type="HAMAP-Rule" id="MF_01825"/>
    </source>
</evidence>
<evidence type="ECO:0000256" key="1">
    <source>
        <dbReference type="ARBA" id="ARBA00022490"/>
    </source>
</evidence>
<feature type="binding site" evidence="5">
    <location>
        <position position="147"/>
    </location>
    <ligand>
        <name>NAD(+)</name>
        <dbReference type="ChEBI" id="CHEBI:57540"/>
    </ligand>
</feature>
<protein>
    <recommendedName>
        <fullName evidence="5">Erythronate-4-phosphate dehydrogenase</fullName>
        <ecNumber evidence="5">1.1.1.290</ecNumber>
    </recommendedName>
</protein>
<dbReference type="GO" id="GO:0033711">
    <property type="term" value="F:4-phosphoerythronate dehydrogenase activity"/>
    <property type="evidence" value="ECO:0007669"/>
    <property type="project" value="UniProtKB-EC"/>
</dbReference>
<dbReference type="InterPro" id="IPR020921">
    <property type="entry name" value="Erythronate-4-P_DHase"/>
</dbReference>
<dbReference type="GO" id="GO:0008615">
    <property type="term" value="P:pyridoxine biosynthetic process"/>
    <property type="evidence" value="ECO:0007669"/>
    <property type="project" value="UniProtKB-UniRule"/>
</dbReference>
<name>A0A2X0WC12_9GAMM</name>
<evidence type="ECO:0000259" key="6">
    <source>
        <dbReference type="Pfam" id="PF00389"/>
    </source>
</evidence>
<comment type="function">
    <text evidence="5">Catalyzes the oxidation of erythronate-4-phosphate to 3-hydroxy-2-oxo-4-phosphonooxybutanoate.</text>
</comment>
<comment type="subunit">
    <text evidence="5">Homodimer.</text>
</comment>
<accession>A0A2X0WC12</accession>
<dbReference type="GO" id="GO:0005829">
    <property type="term" value="C:cytosol"/>
    <property type="evidence" value="ECO:0007669"/>
    <property type="project" value="TreeGrafter"/>
</dbReference>
<dbReference type="PANTHER" id="PTHR10996">
    <property type="entry name" value="2-HYDROXYACID DEHYDROGENASE-RELATED"/>
    <property type="match status" value="1"/>
</dbReference>
<dbReference type="InterPro" id="IPR050223">
    <property type="entry name" value="D-isomer_2-hydroxyacid_DH"/>
</dbReference>
<reference evidence="9 10" key="1">
    <citation type="submission" date="2018-06" db="EMBL/GenBank/DDBJ databases">
        <authorList>
            <consortium name="Pathogen Informatics"/>
            <person name="Doyle S."/>
        </authorList>
    </citation>
    <scope>NUCLEOTIDE SEQUENCE [LARGE SCALE GENOMIC DNA]</scope>
    <source>
        <strain evidence="9 10">NCTC13093</strain>
    </source>
</reference>
<dbReference type="PROSITE" id="PS00671">
    <property type="entry name" value="D_2_HYDROXYACID_DH_3"/>
    <property type="match status" value="1"/>
</dbReference>
<feature type="binding site" evidence="5">
    <location>
        <position position="258"/>
    </location>
    <ligand>
        <name>NAD(+)</name>
        <dbReference type="ChEBI" id="CHEBI:57540"/>
    </ligand>
</feature>
<keyword evidence="3 5" id="KW-0520">NAD</keyword>
<keyword evidence="2 5" id="KW-0560">Oxidoreductase</keyword>
<comment type="caution">
    <text evidence="5">Lacks conserved residue(s) required for the propagation of feature annotation.</text>
</comment>
<dbReference type="Pfam" id="PF02826">
    <property type="entry name" value="2-Hacid_dh_C"/>
    <property type="match status" value="1"/>
</dbReference>
<dbReference type="AlphaFoldDB" id="A0A2X0WC12"/>
<organism evidence="9 10">
    <name type="scientific">Anaerobiospirillum thomasii</name>
    <dbReference type="NCBI Taxonomy" id="179995"/>
    <lineage>
        <taxon>Bacteria</taxon>
        <taxon>Pseudomonadati</taxon>
        <taxon>Pseudomonadota</taxon>
        <taxon>Gammaproteobacteria</taxon>
        <taxon>Aeromonadales</taxon>
        <taxon>Succinivibrionaceae</taxon>
        <taxon>Anaerobiospirillum</taxon>
    </lineage>
</organism>
<dbReference type="OrthoDB" id="9770208at2"/>
<feature type="domain" description="D-isomer specific 2-hydroxyacid dehydrogenase catalytic" evidence="6">
    <location>
        <begin position="31"/>
        <end position="279"/>
    </location>
</feature>
<dbReference type="GO" id="GO:0016618">
    <property type="term" value="F:hydroxypyruvate reductase [NAD(P)H] activity"/>
    <property type="evidence" value="ECO:0007669"/>
    <property type="project" value="TreeGrafter"/>
</dbReference>
<dbReference type="InterPro" id="IPR029753">
    <property type="entry name" value="D-isomer_DH_CS"/>
</dbReference>
<comment type="pathway">
    <text evidence="5">Cofactor biosynthesis; pyridoxine 5'-phosphate biosynthesis; pyridoxine 5'-phosphate from D-erythrose 4-phosphate: step 2/5.</text>
</comment>
<dbReference type="SUPFAM" id="SSF51735">
    <property type="entry name" value="NAD(P)-binding Rossmann-fold domains"/>
    <property type="match status" value="1"/>
</dbReference>
<feature type="domain" description="Erythronate-4-phosphate dehydrogenase dimerisation" evidence="8">
    <location>
        <begin position="305"/>
        <end position="369"/>
    </location>
</feature>
<dbReference type="Proteomes" id="UP000250086">
    <property type="component" value="Unassembled WGS sequence"/>
</dbReference>
<dbReference type="HAMAP" id="MF_01825">
    <property type="entry name" value="PdxB"/>
    <property type="match status" value="1"/>
</dbReference>
<dbReference type="RefSeq" id="WP_113744363.1">
    <property type="nucleotide sequence ID" value="NZ_UAPU01000005.1"/>
</dbReference>
<dbReference type="Pfam" id="PF11890">
    <property type="entry name" value="DUF3410"/>
    <property type="match status" value="1"/>
</dbReference>
<keyword evidence="4 5" id="KW-0664">Pyridoxine biosynthesis</keyword>
<evidence type="ECO:0000256" key="4">
    <source>
        <dbReference type="ARBA" id="ARBA00023096"/>
    </source>
</evidence>
<dbReference type="Gene3D" id="3.30.1370.170">
    <property type="match status" value="1"/>
</dbReference>
<evidence type="ECO:0000256" key="2">
    <source>
        <dbReference type="ARBA" id="ARBA00023002"/>
    </source>
</evidence>
<feature type="active site" evidence="5">
    <location>
        <position position="237"/>
    </location>
</feature>
<feature type="binding site" evidence="5">
    <location>
        <begin position="206"/>
        <end position="208"/>
    </location>
    <ligand>
        <name>NAD(+)</name>
        <dbReference type="ChEBI" id="CHEBI:57540"/>
    </ligand>
</feature>
<feature type="binding site" evidence="5">
    <location>
        <position position="259"/>
    </location>
    <ligand>
        <name>substrate</name>
    </ligand>
</feature>
<evidence type="ECO:0000259" key="7">
    <source>
        <dbReference type="Pfam" id="PF02826"/>
    </source>
</evidence>
<dbReference type="InterPro" id="IPR006140">
    <property type="entry name" value="D-isomer_DH_NAD-bd"/>
</dbReference>
<dbReference type="GO" id="GO:0030267">
    <property type="term" value="F:glyoxylate reductase (NADPH) activity"/>
    <property type="evidence" value="ECO:0007669"/>
    <property type="project" value="TreeGrafter"/>
</dbReference>
<dbReference type="Gene3D" id="3.40.50.720">
    <property type="entry name" value="NAD(P)-binding Rossmann-like Domain"/>
    <property type="match status" value="2"/>
</dbReference>
<dbReference type="CDD" id="cd12158">
    <property type="entry name" value="ErythrP_dh"/>
    <property type="match status" value="1"/>
</dbReference>
<feature type="domain" description="D-isomer specific 2-hydroxyacid dehydrogenase NAD-binding" evidence="7">
    <location>
        <begin position="111"/>
        <end position="245"/>
    </location>
</feature>
<sequence length="377" mass="41664">MNILIDSAMIDGHRLFSPFGSVKSKEGRMINADDLKDIDALFIRSVTKVDAALLEKASQLKFIGTATAGFDHVDTDELKKRNIAFVSAPGSNKESVGDYILSVLLTFARRYCLDLSSMRIGIVGCGNTGSQVIKKARALGLNLCLCDTPRADNGQSEYSASLDEILSCDIVTLHVPLIKDGPYKTAHLIDAAALSKLKDGAFLINASRGGVVDNRALLQCFKEGRDVHVWLDVFEGEPEIDVKELLPYLDGASAHIAGYSYESKRRATFMLQQSFLKFLGMECNGVFEPNKGEIVKMVIDKDAIFDLNLISRLVFAIYDVSYDSFLFKHSFNGKKSFDLMRKNYRERHELGFVTIAGEGALAHKELLEGLGFKVSEH</sequence>
<dbReference type="EMBL" id="UAPV01000001">
    <property type="protein sequence ID" value="SPT70268.1"/>
    <property type="molecule type" value="Genomic_DNA"/>
</dbReference>
<keyword evidence="1 5" id="KW-0963">Cytoplasm</keyword>
<dbReference type="InterPro" id="IPR038251">
    <property type="entry name" value="PdxB_dimer_sf"/>
</dbReference>
<dbReference type="PANTHER" id="PTHR10996:SF178">
    <property type="entry name" value="2-HYDROXYACID DEHYDROGENASE YGL185C-RELATED"/>
    <property type="match status" value="1"/>
</dbReference>
<evidence type="ECO:0000313" key="10">
    <source>
        <dbReference type="Proteomes" id="UP000250086"/>
    </source>
</evidence>
<dbReference type="UniPathway" id="UPA00244">
    <property type="reaction ID" value="UER00310"/>
</dbReference>
<dbReference type="InterPro" id="IPR036291">
    <property type="entry name" value="NAD(P)-bd_dom_sf"/>
</dbReference>
<dbReference type="GO" id="GO:0051287">
    <property type="term" value="F:NAD binding"/>
    <property type="evidence" value="ECO:0007669"/>
    <property type="project" value="InterPro"/>
</dbReference>
<dbReference type="InterPro" id="IPR024531">
    <property type="entry name" value="Erythronate-4-P_DHase_dimer"/>
</dbReference>
<evidence type="ECO:0000256" key="3">
    <source>
        <dbReference type="ARBA" id="ARBA00023027"/>
    </source>
</evidence>
<feature type="active site" description="Proton donor" evidence="5">
    <location>
        <position position="255"/>
    </location>
</feature>